<dbReference type="GO" id="GO:0030688">
    <property type="term" value="C:preribosome, small subunit precursor"/>
    <property type="evidence" value="ECO:0007669"/>
    <property type="project" value="InterPro"/>
</dbReference>
<feature type="compositionally biased region" description="Basic and acidic residues" evidence="6">
    <location>
        <begin position="643"/>
        <end position="665"/>
    </location>
</feature>
<feature type="region of interest" description="Disordered" evidence="6">
    <location>
        <begin position="294"/>
        <end position="332"/>
    </location>
</feature>
<feature type="region of interest" description="Disordered" evidence="6">
    <location>
        <begin position="490"/>
        <end position="688"/>
    </location>
</feature>
<dbReference type="eggNOG" id="KOG3911">
    <property type="taxonomic scope" value="Eukaryota"/>
</dbReference>
<dbReference type="VEuPathDB" id="VectorBase:MDOMA2_003930"/>
<evidence type="ECO:0000256" key="4">
    <source>
        <dbReference type="ARBA" id="ARBA00023242"/>
    </source>
</evidence>
<dbReference type="GO" id="GO:0005634">
    <property type="term" value="C:nucleus"/>
    <property type="evidence" value="ECO:0007669"/>
    <property type="project" value="UniProtKB-SubCell"/>
</dbReference>
<dbReference type="VEuPathDB" id="VectorBase:MDOA015424"/>
<dbReference type="STRING" id="7370.A0A1I8NIA1"/>
<dbReference type="EnsemblMetazoa" id="MDOA015424-RA">
    <property type="protein sequence ID" value="MDOA015424-PA"/>
    <property type="gene ID" value="MDOA015424"/>
</dbReference>
<feature type="coiled-coil region" evidence="5">
    <location>
        <begin position="405"/>
        <end position="432"/>
    </location>
</feature>
<feature type="compositionally biased region" description="Basic and acidic residues" evidence="6">
    <location>
        <begin position="490"/>
        <end position="509"/>
    </location>
</feature>
<proteinExistence type="inferred from homology"/>
<keyword evidence="3" id="KW-0698">rRNA processing</keyword>
<evidence type="ECO:0000256" key="3">
    <source>
        <dbReference type="ARBA" id="ARBA00022552"/>
    </source>
</evidence>
<evidence type="ECO:0000256" key="6">
    <source>
        <dbReference type="SAM" id="MobiDB-lite"/>
    </source>
</evidence>
<evidence type="ECO:0000256" key="1">
    <source>
        <dbReference type="ARBA" id="ARBA00004123"/>
    </source>
</evidence>
<comment type="similarity">
    <text evidence="2">Belongs to the RRP1 family.</text>
</comment>
<evidence type="ECO:0000256" key="2">
    <source>
        <dbReference type="ARBA" id="ARBA00006374"/>
    </source>
</evidence>
<feature type="compositionally biased region" description="Basic and acidic residues" evidence="6">
    <location>
        <begin position="530"/>
        <end position="571"/>
    </location>
</feature>
<evidence type="ECO:0000313" key="7">
    <source>
        <dbReference type="EnsemblMetazoa" id="MDOA015424-PA"/>
    </source>
</evidence>
<keyword evidence="5" id="KW-0175">Coiled coil</keyword>
<dbReference type="PANTHER" id="PTHR13026:SF0">
    <property type="entry name" value="RIBOSOMAL RNA PROCESSING 1B"/>
    <property type="match status" value="1"/>
</dbReference>
<evidence type="ECO:0000256" key="5">
    <source>
        <dbReference type="SAM" id="Coils"/>
    </source>
</evidence>
<protein>
    <recommendedName>
        <fullName evidence="8">Nucleolar protein,Nop52</fullName>
    </recommendedName>
</protein>
<dbReference type="AlphaFoldDB" id="A0A1I8NIA1"/>
<gene>
    <name evidence="7" type="primary">101888721</name>
</gene>
<evidence type="ECO:0008006" key="8">
    <source>
        <dbReference type="Google" id="ProtNLM"/>
    </source>
</evidence>
<dbReference type="Pfam" id="PF05997">
    <property type="entry name" value="Nop52"/>
    <property type="match status" value="1"/>
</dbReference>
<dbReference type="OrthoDB" id="2019504at2759"/>
<dbReference type="RefSeq" id="XP_019893691.2">
    <property type="nucleotide sequence ID" value="XM_020038132.2"/>
</dbReference>
<name>A0A1I8NIA1_MUSDO</name>
<organism evidence="7">
    <name type="scientific">Musca domestica</name>
    <name type="common">House fly</name>
    <dbReference type="NCBI Taxonomy" id="7370"/>
    <lineage>
        <taxon>Eukaryota</taxon>
        <taxon>Metazoa</taxon>
        <taxon>Ecdysozoa</taxon>
        <taxon>Arthropoda</taxon>
        <taxon>Hexapoda</taxon>
        <taxon>Insecta</taxon>
        <taxon>Pterygota</taxon>
        <taxon>Neoptera</taxon>
        <taxon>Endopterygota</taxon>
        <taxon>Diptera</taxon>
        <taxon>Brachycera</taxon>
        <taxon>Muscomorpha</taxon>
        <taxon>Muscoidea</taxon>
        <taxon>Muscidae</taxon>
        <taxon>Musca</taxon>
    </lineage>
</organism>
<feature type="compositionally biased region" description="Polar residues" evidence="6">
    <location>
        <begin position="727"/>
        <end position="752"/>
    </location>
</feature>
<accession>A0A1I8NIA1</accession>
<feature type="compositionally biased region" description="Acidic residues" evidence="6">
    <location>
        <begin position="298"/>
        <end position="323"/>
    </location>
</feature>
<sequence length="821" mass="94631">MVVMSQVKKPKRELFNAEDIAAQLESDNEGGADDSAEQEDEVQKEIKIIAQEVKIVKSLACNDLNKRNKQMKKLRRWLQLRSQSSFPFQQEDFMRIWKGLYYNMWYSDKPLVQEDLAEQYGKLLDCFEGNLEMSVNFFGAFLNTMCIHWFGIDQWRIDKFMMLTRRMLRYMFEILKASNWGKDAVEIFNKHATETVLFENVVAKGLTMHYLDIFFEELAKVSEGNISAEQVALFVKPFVAFTTTQKDYQLISHCRTRVFYHLLYQSDLGREYSEKYNAWKEMGFPTKHIDDLEKCEGSEDDEEDAGEELENDNENQAENEENDNQNKHLDPRAGNVDVFMPVLPLDAEPIIKDLENFLYKEECATKRRKVLKKLVETFRTYQNGEFPLGIKTMPRFDQKSEVPLIKDKIKQLENLENELYGVDRKLKQLTKRKRRKLLKSLNYDEIDESNYEQKLEKALPKDYLAERRKKSQKAFMAGWIEEELDERDIKPKKAKKHENITEKENDDTNQKMVKKPKKQKLLTENGTEGEPQKKQKRLDKSLEGITNGEKKVDKQSKKDVESTQEGKENGKENTSSENKKLKKAKQNNANENVAINGDAKLNKKSKKEKAFKQEEGEPESLAESANGSPKNSVKLTHVLKISGNEDHPETPKEKPKEPKVLKISDPDEQVTPKSKKSQKSLTSTPLNEWDEPLAEGEIEYFLPSRKLQLKKANAVLVVNPLAKSRLNASQQSTPLNSKKLSLSTANTPSTPGGTKRVKIALKHNTSQNPAEYIQQIKSSPNIPYDAKKKPGKGLLKPNAMPSPINPFYKKKIGLKLLNDTI</sequence>
<feature type="region of interest" description="Disordered" evidence="6">
    <location>
        <begin position="727"/>
        <end position="754"/>
    </location>
</feature>
<feature type="compositionally biased region" description="Polar residues" evidence="6">
    <location>
        <begin position="623"/>
        <end position="634"/>
    </location>
</feature>
<dbReference type="PANTHER" id="PTHR13026">
    <property type="entry name" value="NNP-1 PROTEIN NOVEL NUCLEAR PROTEIN 1 NOP52"/>
    <property type="match status" value="1"/>
</dbReference>
<dbReference type="InterPro" id="IPR010301">
    <property type="entry name" value="RRP1"/>
</dbReference>
<comment type="subcellular location">
    <subcellularLocation>
        <location evidence="1">Nucleus</location>
    </subcellularLocation>
</comment>
<dbReference type="KEGG" id="mde:101888721"/>
<dbReference type="GO" id="GO:0006364">
    <property type="term" value="P:rRNA processing"/>
    <property type="evidence" value="ECO:0007669"/>
    <property type="project" value="UniProtKB-KW"/>
</dbReference>
<keyword evidence="4" id="KW-0539">Nucleus</keyword>
<reference evidence="7" key="1">
    <citation type="submission" date="2020-05" db="UniProtKB">
        <authorList>
            <consortium name="EnsemblMetazoa"/>
        </authorList>
    </citation>
    <scope>IDENTIFICATION</scope>
    <source>
        <strain evidence="7">Aabys</strain>
    </source>
</reference>